<dbReference type="STRING" id="42249.A0A317SB93"/>
<dbReference type="EMBL" id="PYWC01000142">
    <property type="protein sequence ID" value="PWW71742.1"/>
    <property type="molecule type" value="Genomic_DNA"/>
</dbReference>
<name>A0A317SB93_9PEZI</name>
<evidence type="ECO:0000313" key="2">
    <source>
        <dbReference type="Proteomes" id="UP000246991"/>
    </source>
</evidence>
<dbReference type="AlphaFoldDB" id="A0A317SB93"/>
<reference evidence="1 2" key="1">
    <citation type="submission" date="2018-03" db="EMBL/GenBank/DDBJ databases">
        <title>Genomes of Pezizomycetes fungi and the evolution of truffles.</title>
        <authorList>
            <person name="Murat C."/>
            <person name="Payen T."/>
            <person name="Noel B."/>
            <person name="Kuo A."/>
            <person name="Martin F.M."/>
        </authorList>
    </citation>
    <scope>NUCLEOTIDE SEQUENCE [LARGE SCALE GENOMIC DNA]</scope>
    <source>
        <strain evidence="1">091103-1</strain>
    </source>
</reference>
<comment type="caution">
    <text evidence="1">The sequence shown here is derived from an EMBL/GenBank/DDBJ whole genome shotgun (WGS) entry which is preliminary data.</text>
</comment>
<organism evidence="1 2">
    <name type="scientific">Tuber magnatum</name>
    <name type="common">white Piedmont truffle</name>
    <dbReference type="NCBI Taxonomy" id="42249"/>
    <lineage>
        <taxon>Eukaryota</taxon>
        <taxon>Fungi</taxon>
        <taxon>Dikarya</taxon>
        <taxon>Ascomycota</taxon>
        <taxon>Pezizomycotina</taxon>
        <taxon>Pezizomycetes</taxon>
        <taxon>Pezizales</taxon>
        <taxon>Tuberaceae</taxon>
        <taxon>Tuber</taxon>
    </lineage>
</organism>
<dbReference type="Proteomes" id="UP000246991">
    <property type="component" value="Unassembled WGS sequence"/>
</dbReference>
<sequence length="89" mass="10747">FRFKLSEIQLFLPYFQLSHIQFCNGYSCCPETALCILLYRPAVPNWLKEDIKIFQHSQSWISSIFNDVVEYLVEQYPKHMEWDPSRLTR</sequence>
<dbReference type="OrthoDB" id="5289248at2759"/>
<keyword evidence="2" id="KW-1185">Reference proteome</keyword>
<accession>A0A317SB93</accession>
<evidence type="ECO:0000313" key="1">
    <source>
        <dbReference type="EMBL" id="PWW71742.1"/>
    </source>
</evidence>
<gene>
    <name evidence="1" type="ORF">C7212DRAFT_231811</name>
</gene>
<proteinExistence type="predicted"/>
<protein>
    <submittedName>
        <fullName evidence="1">Uncharacterized protein</fullName>
    </submittedName>
</protein>
<feature type="non-terminal residue" evidence="1">
    <location>
        <position position="1"/>
    </location>
</feature>